<gene>
    <name evidence="1" type="ORF">A3K90_02925</name>
</gene>
<protein>
    <submittedName>
        <fullName evidence="1">Uncharacterized protein</fullName>
    </submittedName>
</protein>
<dbReference type="RefSeq" id="WP_303680745.1">
    <property type="nucleotide sequence ID" value="NZ_LVWG01000011.1"/>
</dbReference>
<organism evidence="1 2">
    <name type="scientific">Pelodictyon luteolum</name>
    <dbReference type="NCBI Taxonomy" id="1100"/>
    <lineage>
        <taxon>Bacteria</taxon>
        <taxon>Pseudomonadati</taxon>
        <taxon>Chlorobiota</taxon>
        <taxon>Chlorobiia</taxon>
        <taxon>Chlorobiales</taxon>
        <taxon>Chlorobiaceae</taxon>
        <taxon>Chlorobium/Pelodictyon group</taxon>
        <taxon>Pelodictyon</taxon>
    </lineage>
</organism>
<name>A0A165MD04_PELLU</name>
<sequence length="67" mass="7760">MATKRLQKLSDIRRYLANLLNRFEAGEINETHLKAAAYVANILTGTIRDSELEERIIRMEQQLNEDA</sequence>
<dbReference type="AlphaFoldDB" id="A0A165MD04"/>
<evidence type="ECO:0000313" key="2">
    <source>
        <dbReference type="Proteomes" id="UP000076481"/>
    </source>
</evidence>
<dbReference type="EMBL" id="LVWG01000011">
    <property type="protein sequence ID" value="KZK75099.1"/>
    <property type="molecule type" value="Genomic_DNA"/>
</dbReference>
<comment type="caution">
    <text evidence="1">The sequence shown here is derived from an EMBL/GenBank/DDBJ whole genome shotgun (WGS) entry which is preliminary data.</text>
</comment>
<evidence type="ECO:0000313" key="1">
    <source>
        <dbReference type="EMBL" id="KZK75099.1"/>
    </source>
</evidence>
<reference evidence="1 2" key="1">
    <citation type="submission" date="2016-03" db="EMBL/GenBank/DDBJ databases">
        <title>Speciation and ecological success in dimly lit waters: horizontal gene transfer in a green sulfur bacteria bloom unveiled by metagenomic assembly.</title>
        <authorList>
            <person name="Llorens-Mares T."/>
            <person name="Liu Z."/>
            <person name="Allen L.Z."/>
            <person name="Rusch D.B."/>
            <person name="Craig M.T."/>
            <person name="Dupont C.L."/>
            <person name="Bryant D.A."/>
            <person name="Casamayor E.O."/>
        </authorList>
    </citation>
    <scope>NUCLEOTIDE SEQUENCE [LARGE SCALE GENOMIC DNA]</scope>
    <source>
        <strain evidence="1">CIII</strain>
    </source>
</reference>
<proteinExistence type="predicted"/>
<dbReference type="Proteomes" id="UP000076481">
    <property type="component" value="Unassembled WGS sequence"/>
</dbReference>
<accession>A0A165MD04</accession>